<gene>
    <name evidence="5" type="ORF">CWI83_08640</name>
</gene>
<dbReference type="SUPFAM" id="SSF51735">
    <property type="entry name" value="NAD(P)-binding Rossmann-fold domains"/>
    <property type="match status" value="1"/>
</dbReference>
<dbReference type="OrthoDB" id="9810734at2"/>
<dbReference type="Proteomes" id="UP000288279">
    <property type="component" value="Unassembled WGS sequence"/>
</dbReference>
<dbReference type="RefSeq" id="WP_126828122.1">
    <property type="nucleotide sequence ID" value="NZ_PIQG01000004.1"/>
</dbReference>
<evidence type="ECO:0000259" key="4">
    <source>
        <dbReference type="SMART" id="SM00822"/>
    </source>
</evidence>
<sequence length="257" mass="28620">MIAVITGAAAGLGAELARQLQPHYQLVLIDRDPLDLERLGLDSERIVMSLQSDLSDPDQIAGMLRQLEQLERLDLLINNAGITHRSRAEVTDLTVIQRVMQVDYFAPVQLTQGVLPLLRDSQGLIVNMSSMAGWMPVLGRAGYCAAKAALHQYFETLRSEVAAQGIAVLMVYPSFVATQIEQNALGADGGRAQHARSVVGKVSQAEDLVEAIVRAIGKRQQRLFPDRFTYFSSLLYRVAPKFYHRLMRKRFAEELMI</sequence>
<reference evidence="5 6" key="1">
    <citation type="journal article" date="2011" name="Front. Microbiol.">
        <title>Genomic signatures of strain selection and enhancement in Bacillus atrophaeus var. globigii, a historical biowarfare simulant.</title>
        <authorList>
            <person name="Gibbons H.S."/>
            <person name="Broomall S.M."/>
            <person name="McNew L.A."/>
            <person name="Daligault H."/>
            <person name="Chapman C."/>
            <person name="Bruce D."/>
            <person name="Karavis M."/>
            <person name="Krepps M."/>
            <person name="McGregor P.A."/>
            <person name="Hong C."/>
            <person name="Park K.H."/>
            <person name="Akmal A."/>
            <person name="Feldman A."/>
            <person name="Lin J.S."/>
            <person name="Chang W.E."/>
            <person name="Higgs B.W."/>
            <person name="Demirev P."/>
            <person name="Lindquist J."/>
            <person name="Liem A."/>
            <person name="Fochler E."/>
            <person name="Read T.D."/>
            <person name="Tapia R."/>
            <person name="Johnson S."/>
            <person name="Bishop-Lilly K.A."/>
            <person name="Detter C."/>
            <person name="Han C."/>
            <person name="Sozhamannan S."/>
            <person name="Rosenzweig C.N."/>
            <person name="Skowronski E.W."/>
        </authorList>
    </citation>
    <scope>NUCLEOTIDE SEQUENCE [LARGE SCALE GENOMIC DNA]</scope>
    <source>
        <strain evidence="5 6">PIT1</strain>
    </source>
</reference>
<dbReference type="EMBL" id="PIQG01000004">
    <property type="protein sequence ID" value="RUO76418.1"/>
    <property type="molecule type" value="Genomic_DNA"/>
</dbReference>
<dbReference type="PANTHER" id="PTHR44196">
    <property type="entry name" value="DEHYDROGENASE/REDUCTASE SDR FAMILY MEMBER 7B"/>
    <property type="match status" value="1"/>
</dbReference>
<feature type="domain" description="Ketoreductase" evidence="4">
    <location>
        <begin position="3"/>
        <end position="175"/>
    </location>
</feature>
<protein>
    <submittedName>
        <fullName evidence="5">Short-chain dehydrogenase</fullName>
    </submittedName>
</protein>
<dbReference type="InterPro" id="IPR057326">
    <property type="entry name" value="KR_dom"/>
</dbReference>
<comment type="similarity">
    <text evidence="1 3">Belongs to the short-chain dehydrogenases/reductases (SDR) family.</text>
</comment>
<organism evidence="5 6">
    <name type="scientific">Pseudidiomarina taiwanensis</name>
    <dbReference type="NCBI Taxonomy" id="337250"/>
    <lineage>
        <taxon>Bacteria</taxon>
        <taxon>Pseudomonadati</taxon>
        <taxon>Pseudomonadota</taxon>
        <taxon>Gammaproteobacteria</taxon>
        <taxon>Alteromonadales</taxon>
        <taxon>Idiomarinaceae</taxon>
        <taxon>Pseudidiomarina</taxon>
    </lineage>
</organism>
<dbReference type="PRINTS" id="PR00080">
    <property type="entry name" value="SDRFAMILY"/>
</dbReference>
<keyword evidence="2" id="KW-0560">Oxidoreductase</keyword>
<dbReference type="AlphaFoldDB" id="A0A432ZEN8"/>
<dbReference type="PRINTS" id="PR00081">
    <property type="entry name" value="GDHRDH"/>
</dbReference>
<name>A0A432ZEN8_9GAMM</name>
<dbReference type="GO" id="GO:0016020">
    <property type="term" value="C:membrane"/>
    <property type="evidence" value="ECO:0007669"/>
    <property type="project" value="TreeGrafter"/>
</dbReference>
<accession>A0A432ZEN8</accession>
<evidence type="ECO:0000256" key="2">
    <source>
        <dbReference type="ARBA" id="ARBA00023002"/>
    </source>
</evidence>
<evidence type="ECO:0000256" key="3">
    <source>
        <dbReference type="RuleBase" id="RU000363"/>
    </source>
</evidence>
<proteinExistence type="inferred from homology"/>
<dbReference type="Gene3D" id="3.40.50.720">
    <property type="entry name" value="NAD(P)-binding Rossmann-like Domain"/>
    <property type="match status" value="1"/>
</dbReference>
<dbReference type="Pfam" id="PF00106">
    <property type="entry name" value="adh_short"/>
    <property type="match status" value="1"/>
</dbReference>
<dbReference type="GO" id="GO:0016491">
    <property type="term" value="F:oxidoreductase activity"/>
    <property type="evidence" value="ECO:0007669"/>
    <property type="project" value="UniProtKB-KW"/>
</dbReference>
<evidence type="ECO:0000313" key="5">
    <source>
        <dbReference type="EMBL" id="RUO76418.1"/>
    </source>
</evidence>
<evidence type="ECO:0000313" key="6">
    <source>
        <dbReference type="Proteomes" id="UP000288279"/>
    </source>
</evidence>
<dbReference type="SMART" id="SM00822">
    <property type="entry name" value="PKS_KR"/>
    <property type="match status" value="1"/>
</dbReference>
<evidence type="ECO:0000256" key="1">
    <source>
        <dbReference type="ARBA" id="ARBA00006484"/>
    </source>
</evidence>
<dbReference type="InterPro" id="IPR036291">
    <property type="entry name" value="NAD(P)-bd_dom_sf"/>
</dbReference>
<dbReference type="InterPro" id="IPR002347">
    <property type="entry name" value="SDR_fam"/>
</dbReference>
<dbReference type="InterPro" id="IPR020904">
    <property type="entry name" value="Sc_DH/Rdtase_CS"/>
</dbReference>
<dbReference type="PANTHER" id="PTHR44196:SF1">
    <property type="entry name" value="DEHYDROGENASE_REDUCTASE SDR FAMILY MEMBER 7B"/>
    <property type="match status" value="1"/>
</dbReference>
<comment type="caution">
    <text evidence="5">The sequence shown here is derived from an EMBL/GenBank/DDBJ whole genome shotgun (WGS) entry which is preliminary data.</text>
</comment>
<keyword evidence="6" id="KW-1185">Reference proteome</keyword>
<dbReference type="PROSITE" id="PS00061">
    <property type="entry name" value="ADH_SHORT"/>
    <property type="match status" value="1"/>
</dbReference>